<protein>
    <submittedName>
        <fullName evidence="2">Uncharacterized protein</fullName>
    </submittedName>
</protein>
<evidence type="ECO:0000313" key="2">
    <source>
        <dbReference type="EMBL" id="TFK89647.1"/>
    </source>
</evidence>
<feature type="region of interest" description="Disordered" evidence="1">
    <location>
        <begin position="128"/>
        <end position="161"/>
    </location>
</feature>
<feature type="compositionally biased region" description="Low complexity" evidence="1">
    <location>
        <begin position="144"/>
        <end position="155"/>
    </location>
</feature>
<dbReference type="EMBL" id="ML211069">
    <property type="protein sequence ID" value="TFK89647.1"/>
    <property type="molecule type" value="Genomic_DNA"/>
</dbReference>
<organism evidence="2 3">
    <name type="scientific">Polyporus arcularius HHB13444</name>
    <dbReference type="NCBI Taxonomy" id="1314778"/>
    <lineage>
        <taxon>Eukaryota</taxon>
        <taxon>Fungi</taxon>
        <taxon>Dikarya</taxon>
        <taxon>Basidiomycota</taxon>
        <taxon>Agaricomycotina</taxon>
        <taxon>Agaricomycetes</taxon>
        <taxon>Polyporales</taxon>
        <taxon>Polyporaceae</taxon>
        <taxon>Polyporus</taxon>
    </lineage>
</organism>
<evidence type="ECO:0000256" key="1">
    <source>
        <dbReference type="SAM" id="MobiDB-lite"/>
    </source>
</evidence>
<gene>
    <name evidence="2" type="ORF">K466DRAFT_486357</name>
</gene>
<dbReference type="Proteomes" id="UP000308197">
    <property type="component" value="Unassembled WGS sequence"/>
</dbReference>
<proteinExistence type="predicted"/>
<accession>A0A5C3PKL9</accession>
<name>A0A5C3PKL9_9APHY</name>
<keyword evidence="3" id="KW-1185">Reference proteome</keyword>
<dbReference type="InParanoid" id="A0A5C3PKL9"/>
<dbReference type="AlphaFoldDB" id="A0A5C3PKL9"/>
<reference evidence="2 3" key="1">
    <citation type="journal article" date="2019" name="Nat. Ecol. Evol.">
        <title>Megaphylogeny resolves global patterns of mushroom evolution.</title>
        <authorList>
            <person name="Varga T."/>
            <person name="Krizsan K."/>
            <person name="Foldi C."/>
            <person name="Dima B."/>
            <person name="Sanchez-Garcia M."/>
            <person name="Sanchez-Ramirez S."/>
            <person name="Szollosi G.J."/>
            <person name="Szarkandi J.G."/>
            <person name="Papp V."/>
            <person name="Albert L."/>
            <person name="Andreopoulos W."/>
            <person name="Angelini C."/>
            <person name="Antonin V."/>
            <person name="Barry K.W."/>
            <person name="Bougher N.L."/>
            <person name="Buchanan P."/>
            <person name="Buyck B."/>
            <person name="Bense V."/>
            <person name="Catcheside P."/>
            <person name="Chovatia M."/>
            <person name="Cooper J."/>
            <person name="Damon W."/>
            <person name="Desjardin D."/>
            <person name="Finy P."/>
            <person name="Geml J."/>
            <person name="Haridas S."/>
            <person name="Hughes K."/>
            <person name="Justo A."/>
            <person name="Karasinski D."/>
            <person name="Kautmanova I."/>
            <person name="Kiss B."/>
            <person name="Kocsube S."/>
            <person name="Kotiranta H."/>
            <person name="LaButti K.M."/>
            <person name="Lechner B.E."/>
            <person name="Liimatainen K."/>
            <person name="Lipzen A."/>
            <person name="Lukacs Z."/>
            <person name="Mihaltcheva S."/>
            <person name="Morgado L.N."/>
            <person name="Niskanen T."/>
            <person name="Noordeloos M.E."/>
            <person name="Ohm R.A."/>
            <person name="Ortiz-Santana B."/>
            <person name="Ovrebo C."/>
            <person name="Racz N."/>
            <person name="Riley R."/>
            <person name="Savchenko A."/>
            <person name="Shiryaev A."/>
            <person name="Soop K."/>
            <person name="Spirin V."/>
            <person name="Szebenyi C."/>
            <person name="Tomsovsky M."/>
            <person name="Tulloss R.E."/>
            <person name="Uehling J."/>
            <person name="Grigoriev I.V."/>
            <person name="Vagvolgyi C."/>
            <person name="Papp T."/>
            <person name="Martin F.M."/>
            <person name="Miettinen O."/>
            <person name="Hibbett D.S."/>
            <person name="Nagy L.G."/>
        </authorList>
    </citation>
    <scope>NUCLEOTIDE SEQUENCE [LARGE SCALE GENOMIC DNA]</scope>
    <source>
        <strain evidence="2 3">HHB13444</strain>
    </source>
</reference>
<evidence type="ECO:0000313" key="3">
    <source>
        <dbReference type="Proteomes" id="UP000308197"/>
    </source>
</evidence>
<feature type="non-terminal residue" evidence="2">
    <location>
        <position position="1"/>
    </location>
</feature>
<sequence length="161" mass="18416">RPDLHRHGRLFALLEPCNMSGDETDGDEKTHPPVWRIRLACWQSVLLRTFLWLLDRYYREDWAKPVHRRAMGGNVPRVRVPRTGCYDEDSIAPIGLWRNCYDKDWLEAQPAHIVRELEIVAEDYDFGIPDPGPDPYRQAKPFTEGASSSEAGPSGQARTSG</sequence>